<gene>
    <name evidence="13" type="ORF">MTIM_39950</name>
</gene>
<dbReference type="FunFam" id="1.20.1250.20:FF:000001">
    <property type="entry name" value="Dicarboxylate MFS transporter"/>
    <property type="match status" value="1"/>
</dbReference>
<keyword evidence="14" id="KW-1185">Reference proteome</keyword>
<dbReference type="PANTHER" id="PTHR43045">
    <property type="entry name" value="SHIKIMATE TRANSPORTER"/>
    <property type="match status" value="1"/>
</dbReference>
<keyword evidence="3" id="KW-0813">Transport</keyword>
<feature type="transmembrane region" description="Helical" evidence="11">
    <location>
        <begin position="200"/>
        <end position="219"/>
    </location>
</feature>
<comment type="caution">
    <text evidence="13">The sequence shown here is derived from an EMBL/GenBank/DDBJ whole genome shotgun (WGS) entry which is preliminary data.</text>
</comment>
<feature type="transmembrane region" description="Helical" evidence="11">
    <location>
        <begin position="130"/>
        <end position="154"/>
    </location>
</feature>
<keyword evidence="4" id="KW-1003">Cell membrane</keyword>
<feature type="transmembrane region" description="Helical" evidence="11">
    <location>
        <begin position="350"/>
        <end position="369"/>
    </location>
</feature>
<evidence type="ECO:0000256" key="9">
    <source>
        <dbReference type="ARBA" id="ARBA00037295"/>
    </source>
</evidence>
<feature type="transmembrane region" description="Helical" evidence="11">
    <location>
        <begin position="64"/>
        <end position="88"/>
    </location>
</feature>
<comment type="function">
    <text evidence="9">May be a proton symporter involved in the uptake of osmolytes such as proline and glycine betaine.</text>
</comment>
<protein>
    <recommendedName>
        <fullName evidence="10">Putative proline/betaine transporter</fullName>
    </recommendedName>
</protein>
<feature type="transmembrane region" description="Helical" evidence="11">
    <location>
        <begin position="390"/>
        <end position="409"/>
    </location>
</feature>
<dbReference type="RefSeq" id="WP_163713115.1">
    <property type="nucleotide sequence ID" value="NZ_BLLA01000001.1"/>
</dbReference>
<comment type="similarity">
    <text evidence="2">Belongs to the major facilitator superfamily. Metabolite:H+ Symporter (MHS) family (TC 2.A.1.6) family.</text>
</comment>
<feature type="transmembrane region" description="Helical" evidence="11">
    <location>
        <begin position="253"/>
        <end position="271"/>
    </location>
</feature>
<feature type="transmembrane region" description="Helical" evidence="11">
    <location>
        <begin position="415"/>
        <end position="437"/>
    </location>
</feature>
<feature type="transmembrane region" description="Helical" evidence="11">
    <location>
        <begin position="291"/>
        <end position="313"/>
    </location>
</feature>
<dbReference type="SUPFAM" id="SSF103473">
    <property type="entry name" value="MFS general substrate transporter"/>
    <property type="match status" value="1"/>
</dbReference>
<evidence type="ECO:0000256" key="2">
    <source>
        <dbReference type="ARBA" id="ARBA00008240"/>
    </source>
</evidence>
<evidence type="ECO:0000256" key="10">
    <source>
        <dbReference type="ARBA" id="ARBA00039918"/>
    </source>
</evidence>
<accession>A0A7I9ZBL1</accession>
<dbReference type="Pfam" id="PF00083">
    <property type="entry name" value="Sugar_tr"/>
    <property type="match status" value="2"/>
</dbReference>
<evidence type="ECO:0000256" key="11">
    <source>
        <dbReference type="SAM" id="Phobius"/>
    </source>
</evidence>
<comment type="subcellular location">
    <subcellularLocation>
        <location evidence="1">Cell membrane</location>
        <topology evidence="1">Multi-pass membrane protein</topology>
    </subcellularLocation>
</comment>
<evidence type="ECO:0000256" key="3">
    <source>
        <dbReference type="ARBA" id="ARBA00022448"/>
    </source>
</evidence>
<evidence type="ECO:0000256" key="4">
    <source>
        <dbReference type="ARBA" id="ARBA00022475"/>
    </source>
</evidence>
<name>A0A7I9ZBL1_9MYCO</name>
<feature type="transmembrane region" description="Helical" evidence="11">
    <location>
        <begin position="325"/>
        <end position="344"/>
    </location>
</feature>
<feature type="transmembrane region" description="Helical" evidence="11">
    <location>
        <begin position="100"/>
        <end position="124"/>
    </location>
</feature>
<dbReference type="InterPro" id="IPR036259">
    <property type="entry name" value="MFS_trans_sf"/>
</dbReference>
<keyword evidence="8 11" id="KW-0472">Membrane</keyword>
<evidence type="ECO:0000256" key="7">
    <source>
        <dbReference type="ARBA" id="ARBA00022989"/>
    </source>
</evidence>
<dbReference type="InterPro" id="IPR020846">
    <property type="entry name" value="MFS_dom"/>
</dbReference>
<sequence>MTIAEQENTRAATLPGEAVSGPGMRRVALASLAGSVLEWYDFFLYGFAATLVFGPLFFPRASSTAGVLAALGTFAVGFVARPLGGVVFGHLGDRLGRKKMLVATLLIMGIPSFLIGLLPSYSAIGWSAPALLVLLRFLQGVGLGGEWAGAVLVVTETSPPHRSGFWGSLVQTGATLGQGLATGSLFILASLLSEHSFVTWGWRVPFLFGIALSVVGLFIRLRVMESPEFTALHRSGELSRFPLREAVRQHGRTMLVCFGVYLGGVTVPFFVETVFLTGYGTKSLALPASSVLLGISAVHVTVFWALTLLGGWLADRVGAPRVVRAGLLGLLVLPTVGLLAVLSVSPTVTALLITETLIGAPMWVVWGALPKYLAESFPARVRYTGMSLSGQSSTIIGGLIPLLLTSVVAHLGGALWPVALTTTAVAALGLLGLLWSYRAR</sequence>
<keyword evidence="6" id="KW-0769">Symport</keyword>
<evidence type="ECO:0000256" key="5">
    <source>
        <dbReference type="ARBA" id="ARBA00022692"/>
    </source>
</evidence>
<dbReference type="PROSITE" id="PS50850">
    <property type="entry name" value="MFS"/>
    <property type="match status" value="1"/>
</dbReference>
<dbReference type="EMBL" id="BLLA01000001">
    <property type="protein sequence ID" value="GFG98116.1"/>
    <property type="molecule type" value="Genomic_DNA"/>
</dbReference>
<feature type="domain" description="Major facilitator superfamily (MFS) profile" evidence="12">
    <location>
        <begin position="27"/>
        <end position="440"/>
    </location>
</feature>
<proteinExistence type="inferred from homology"/>
<reference evidence="13 14" key="1">
    <citation type="journal article" date="2019" name="Emerg. Microbes Infect.">
        <title>Comprehensive subspecies identification of 175 nontuberculous mycobacteria species based on 7547 genomic profiles.</title>
        <authorList>
            <person name="Matsumoto Y."/>
            <person name="Kinjo T."/>
            <person name="Motooka D."/>
            <person name="Nabeya D."/>
            <person name="Jung N."/>
            <person name="Uechi K."/>
            <person name="Horii T."/>
            <person name="Iida T."/>
            <person name="Fujita J."/>
            <person name="Nakamura S."/>
        </authorList>
    </citation>
    <scope>NUCLEOTIDE SEQUENCE [LARGE SCALE GENOMIC DNA]</scope>
    <source>
        <strain evidence="13 14">JCM 30726</strain>
    </source>
</reference>
<evidence type="ECO:0000313" key="13">
    <source>
        <dbReference type="EMBL" id="GFG98116.1"/>
    </source>
</evidence>
<dbReference type="GO" id="GO:0005886">
    <property type="term" value="C:plasma membrane"/>
    <property type="evidence" value="ECO:0007669"/>
    <property type="project" value="UniProtKB-SubCell"/>
</dbReference>
<keyword evidence="7 11" id="KW-1133">Transmembrane helix</keyword>
<feature type="transmembrane region" description="Helical" evidence="11">
    <location>
        <begin position="39"/>
        <end position="58"/>
    </location>
</feature>
<evidence type="ECO:0000313" key="14">
    <source>
        <dbReference type="Proteomes" id="UP000465301"/>
    </source>
</evidence>
<dbReference type="Proteomes" id="UP000465301">
    <property type="component" value="Unassembled WGS sequence"/>
</dbReference>
<evidence type="ECO:0000256" key="1">
    <source>
        <dbReference type="ARBA" id="ARBA00004651"/>
    </source>
</evidence>
<dbReference type="InterPro" id="IPR005828">
    <property type="entry name" value="MFS_sugar_transport-like"/>
</dbReference>
<dbReference type="PANTHER" id="PTHR43045:SF1">
    <property type="entry name" value="SHIKIMATE TRANSPORTER"/>
    <property type="match status" value="1"/>
</dbReference>
<dbReference type="AlphaFoldDB" id="A0A7I9ZBL1"/>
<evidence type="ECO:0000259" key="12">
    <source>
        <dbReference type="PROSITE" id="PS50850"/>
    </source>
</evidence>
<dbReference type="Gene3D" id="1.20.1250.20">
    <property type="entry name" value="MFS general substrate transporter like domains"/>
    <property type="match status" value="1"/>
</dbReference>
<evidence type="ECO:0000256" key="6">
    <source>
        <dbReference type="ARBA" id="ARBA00022847"/>
    </source>
</evidence>
<keyword evidence="5 11" id="KW-0812">Transmembrane</keyword>
<feature type="transmembrane region" description="Helical" evidence="11">
    <location>
        <begin position="166"/>
        <end position="188"/>
    </location>
</feature>
<organism evidence="13 14">
    <name type="scientific">Mycobacterium timonense</name>
    <dbReference type="NCBI Taxonomy" id="701043"/>
    <lineage>
        <taxon>Bacteria</taxon>
        <taxon>Bacillati</taxon>
        <taxon>Actinomycetota</taxon>
        <taxon>Actinomycetes</taxon>
        <taxon>Mycobacteriales</taxon>
        <taxon>Mycobacteriaceae</taxon>
        <taxon>Mycobacterium</taxon>
        <taxon>Mycobacterium avium complex (MAC)</taxon>
    </lineage>
</organism>
<dbReference type="GO" id="GO:0015293">
    <property type="term" value="F:symporter activity"/>
    <property type="evidence" value="ECO:0007669"/>
    <property type="project" value="UniProtKB-KW"/>
</dbReference>
<evidence type="ECO:0000256" key="8">
    <source>
        <dbReference type="ARBA" id="ARBA00023136"/>
    </source>
</evidence>